<organism evidence="1 2">
    <name type="scientific">Streptomyces virginiae</name>
    <name type="common">Streptomyces cinnamonensis</name>
    <dbReference type="NCBI Taxonomy" id="1961"/>
    <lineage>
        <taxon>Bacteria</taxon>
        <taxon>Bacillati</taxon>
        <taxon>Actinomycetota</taxon>
        <taxon>Actinomycetes</taxon>
        <taxon>Kitasatosporales</taxon>
        <taxon>Streptomycetaceae</taxon>
        <taxon>Streptomyces</taxon>
    </lineage>
</organism>
<keyword evidence="2" id="KW-1185">Reference proteome</keyword>
<dbReference type="InterPro" id="IPR015943">
    <property type="entry name" value="WD40/YVTN_repeat-like_dom_sf"/>
</dbReference>
<proteinExistence type="predicted"/>
<gene>
    <name evidence="1" type="ORF">Scinn_11350</name>
</gene>
<evidence type="ECO:0000313" key="2">
    <source>
        <dbReference type="Proteomes" id="UP000660554"/>
    </source>
</evidence>
<name>A0ABQ3NFW1_STRVG</name>
<dbReference type="InterPro" id="IPR006311">
    <property type="entry name" value="TAT_signal"/>
</dbReference>
<sequence>MLSSAMARRRFLGIGAAAGAAALIGDAGWGGTAVAAERPGPSAARTGRPDVLNLPNGFHPAGIGIGPAPYAYFGSLLGGAVYRACLLTGRGKVINPGLGEGYYAVGLQVDDRQRVFVAGGWGRLITVLDGITGKVIETYEVGNADTFVDHVVLTPRAAWFTDSFNGQLFRLPLGPRGELPARDAVTTLRLGGEWTQGPSDGLTATGIAATPDGSALLVVNIHAHGGSLFRVDPVTGVARRTDLGGVTLPTTNGILVHGRTLYAPRMNDLAVLRLDPTGHNARLARTVTDARFETPCAAAVHGHRLYLPNSRFPQPPEPDLPYNAVALSLPL</sequence>
<dbReference type="PROSITE" id="PS51318">
    <property type="entry name" value="TAT"/>
    <property type="match status" value="1"/>
</dbReference>
<dbReference type="Gene3D" id="2.130.10.10">
    <property type="entry name" value="YVTN repeat-like/Quinoprotein amine dehydrogenase"/>
    <property type="match status" value="1"/>
</dbReference>
<dbReference type="EMBL" id="BNDV01000002">
    <property type="protein sequence ID" value="GHI11672.1"/>
    <property type="molecule type" value="Genomic_DNA"/>
</dbReference>
<comment type="caution">
    <text evidence="1">The sequence shown here is derived from an EMBL/GenBank/DDBJ whole genome shotgun (WGS) entry which is preliminary data.</text>
</comment>
<reference evidence="2" key="1">
    <citation type="submission" date="2020-09" db="EMBL/GenBank/DDBJ databases">
        <title>Whole genome shotgun sequence of Streptomyces cinnamonensis NBRC 15873.</title>
        <authorList>
            <person name="Komaki H."/>
            <person name="Tamura T."/>
        </authorList>
    </citation>
    <scope>NUCLEOTIDE SEQUENCE [LARGE SCALE GENOMIC DNA]</scope>
    <source>
        <strain evidence="2">NBRC 15873</strain>
    </source>
</reference>
<protein>
    <recommendedName>
        <fullName evidence="3">Superoxide dismutase</fullName>
    </recommendedName>
</protein>
<evidence type="ECO:0008006" key="3">
    <source>
        <dbReference type="Google" id="ProtNLM"/>
    </source>
</evidence>
<accession>A0ABQ3NFW1</accession>
<dbReference type="SUPFAM" id="SSF63829">
    <property type="entry name" value="Calcium-dependent phosphotriesterase"/>
    <property type="match status" value="1"/>
</dbReference>
<evidence type="ECO:0000313" key="1">
    <source>
        <dbReference type="EMBL" id="GHI11672.1"/>
    </source>
</evidence>
<dbReference type="Proteomes" id="UP000660554">
    <property type="component" value="Unassembled WGS sequence"/>
</dbReference>